<proteinExistence type="inferred from homology"/>
<dbReference type="Pfam" id="PF03466">
    <property type="entry name" value="LysR_substrate"/>
    <property type="match status" value="1"/>
</dbReference>
<dbReference type="InterPro" id="IPR000847">
    <property type="entry name" value="LysR_HTH_N"/>
</dbReference>
<sequence length="296" mass="34318">MLDFRVTTFLTVCKYMNYTHAAKELNITQPAVSQHIKFLESSYGVGLFRQEGKKLILTEAGELLFEKMRQLKNDEEKLMKTISSDFNSKGPFFTRDISFGVTMTIGEYAIARPISDYLKENPEANFKIHFANTEELLKNLDDGKIDFALIEGYFPKDKYDYKVYKTVDFIPVASKKHKFSTKVTKISDLFRERLIIREPGSGTRNILERSLSLENFKIADFKHFLQVENMHSIIQLLNLDAGISFLYKAAVEGELKSGKLEEIKLSDFKMKHDFTFIWQKKSIFSEEIEKICDSLM</sequence>
<dbReference type="OrthoDB" id="9785745at2"/>
<dbReference type="SUPFAM" id="SSF46785">
    <property type="entry name" value="Winged helix' DNA-binding domain"/>
    <property type="match status" value="1"/>
</dbReference>
<dbReference type="Gene3D" id="3.40.190.10">
    <property type="entry name" value="Periplasmic binding protein-like II"/>
    <property type="match status" value="2"/>
</dbReference>
<dbReference type="PROSITE" id="PS50931">
    <property type="entry name" value="HTH_LYSR"/>
    <property type="match status" value="1"/>
</dbReference>
<evidence type="ECO:0000313" key="6">
    <source>
        <dbReference type="EMBL" id="SDM46814.1"/>
    </source>
</evidence>
<dbReference type="PANTHER" id="PTHR30126:SF64">
    <property type="entry name" value="HTH-TYPE TRANSCRIPTIONAL REGULATOR CITR"/>
    <property type="match status" value="1"/>
</dbReference>
<dbReference type="GO" id="GO:0000976">
    <property type="term" value="F:transcription cis-regulatory region binding"/>
    <property type="evidence" value="ECO:0007669"/>
    <property type="project" value="TreeGrafter"/>
</dbReference>
<feature type="domain" description="HTH lysR-type" evidence="5">
    <location>
        <begin position="1"/>
        <end position="58"/>
    </location>
</feature>
<evidence type="ECO:0000256" key="2">
    <source>
        <dbReference type="ARBA" id="ARBA00023015"/>
    </source>
</evidence>
<evidence type="ECO:0000313" key="7">
    <source>
        <dbReference type="Proteomes" id="UP000187651"/>
    </source>
</evidence>
<dbReference type="GO" id="GO:0003700">
    <property type="term" value="F:DNA-binding transcription factor activity"/>
    <property type="evidence" value="ECO:0007669"/>
    <property type="project" value="InterPro"/>
</dbReference>
<dbReference type="AlphaFoldDB" id="A0A1G9TH41"/>
<organism evidence="6 7">
    <name type="scientific">Lachnospira pectinoschiza</name>
    <dbReference type="NCBI Taxonomy" id="28052"/>
    <lineage>
        <taxon>Bacteria</taxon>
        <taxon>Bacillati</taxon>
        <taxon>Bacillota</taxon>
        <taxon>Clostridia</taxon>
        <taxon>Lachnospirales</taxon>
        <taxon>Lachnospiraceae</taxon>
        <taxon>Lachnospira</taxon>
    </lineage>
</organism>
<name>A0A1G9TH41_9FIRM</name>
<dbReference type="PANTHER" id="PTHR30126">
    <property type="entry name" value="HTH-TYPE TRANSCRIPTIONAL REGULATOR"/>
    <property type="match status" value="1"/>
</dbReference>
<protein>
    <submittedName>
        <fullName evidence="6">DNA-binding transcriptional regulator, LysR family</fullName>
    </submittedName>
</protein>
<reference evidence="7" key="1">
    <citation type="submission" date="2016-10" db="EMBL/GenBank/DDBJ databases">
        <authorList>
            <person name="Varghese N."/>
            <person name="Submissions S."/>
        </authorList>
    </citation>
    <scope>NUCLEOTIDE SEQUENCE [LARGE SCALE GENOMIC DNA]</scope>
    <source>
        <strain evidence="7">M83</strain>
    </source>
</reference>
<evidence type="ECO:0000256" key="4">
    <source>
        <dbReference type="ARBA" id="ARBA00023163"/>
    </source>
</evidence>
<accession>A0A1G9TH41</accession>
<evidence type="ECO:0000256" key="1">
    <source>
        <dbReference type="ARBA" id="ARBA00009437"/>
    </source>
</evidence>
<keyword evidence="3 6" id="KW-0238">DNA-binding</keyword>
<keyword evidence="7" id="KW-1185">Reference proteome</keyword>
<dbReference type="RefSeq" id="WP_074520638.1">
    <property type="nucleotide sequence ID" value="NZ_FNHZ01000001.1"/>
</dbReference>
<keyword evidence="4" id="KW-0804">Transcription</keyword>
<keyword evidence="2" id="KW-0805">Transcription regulation</keyword>
<dbReference type="PRINTS" id="PR00039">
    <property type="entry name" value="HTHLYSR"/>
</dbReference>
<dbReference type="Pfam" id="PF00126">
    <property type="entry name" value="HTH_1"/>
    <property type="match status" value="1"/>
</dbReference>
<gene>
    <name evidence="6" type="ORF">SAMN05216544_0347</name>
</gene>
<dbReference type="InterPro" id="IPR005119">
    <property type="entry name" value="LysR_subst-bd"/>
</dbReference>
<evidence type="ECO:0000256" key="3">
    <source>
        <dbReference type="ARBA" id="ARBA00023125"/>
    </source>
</evidence>
<dbReference type="Proteomes" id="UP000187651">
    <property type="component" value="Unassembled WGS sequence"/>
</dbReference>
<evidence type="ECO:0000259" key="5">
    <source>
        <dbReference type="PROSITE" id="PS50931"/>
    </source>
</evidence>
<dbReference type="EMBL" id="FNHZ01000001">
    <property type="protein sequence ID" value="SDM46814.1"/>
    <property type="molecule type" value="Genomic_DNA"/>
</dbReference>
<dbReference type="InterPro" id="IPR036388">
    <property type="entry name" value="WH-like_DNA-bd_sf"/>
</dbReference>
<comment type="similarity">
    <text evidence="1">Belongs to the LysR transcriptional regulatory family.</text>
</comment>
<dbReference type="Gene3D" id="1.10.10.10">
    <property type="entry name" value="Winged helix-like DNA-binding domain superfamily/Winged helix DNA-binding domain"/>
    <property type="match status" value="1"/>
</dbReference>
<dbReference type="SUPFAM" id="SSF53850">
    <property type="entry name" value="Periplasmic binding protein-like II"/>
    <property type="match status" value="1"/>
</dbReference>
<dbReference type="InterPro" id="IPR036390">
    <property type="entry name" value="WH_DNA-bd_sf"/>
</dbReference>